<comment type="caution">
    <text evidence="1">The sequence shown here is derived from an EMBL/GenBank/DDBJ whole genome shotgun (WGS) entry which is preliminary data.</text>
</comment>
<protein>
    <submittedName>
        <fullName evidence="1">Unnamed protein product</fullName>
    </submittedName>
</protein>
<reference evidence="1" key="1">
    <citation type="submission" date="2023-04" db="EMBL/GenBank/DDBJ databases">
        <title>Ambrosiozyma monospora NBRC 10751.</title>
        <authorList>
            <person name="Ichikawa N."/>
            <person name="Sato H."/>
            <person name="Tonouchi N."/>
        </authorList>
    </citation>
    <scope>NUCLEOTIDE SEQUENCE</scope>
    <source>
        <strain evidence="1">NBRC 10751</strain>
    </source>
</reference>
<evidence type="ECO:0000313" key="2">
    <source>
        <dbReference type="Proteomes" id="UP001165064"/>
    </source>
</evidence>
<sequence length="131" mass="15577">MYKGCHMPFILGFDTRVLVEQFTLIERDLLQQLDWKELIDLTWDKPLDPYSSWINLLLESTEKTGIHIITLRFNLMTNWIISEVLLAKNLNVRVATISKFIRLAEYYDLVPCSTTRPIDFQDFERFKFVKS</sequence>
<organism evidence="1 2">
    <name type="scientific">Ambrosiozyma monospora</name>
    <name type="common">Yeast</name>
    <name type="synonym">Endomycopsis monosporus</name>
    <dbReference type="NCBI Taxonomy" id="43982"/>
    <lineage>
        <taxon>Eukaryota</taxon>
        <taxon>Fungi</taxon>
        <taxon>Dikarya</taxon>
        <taxon>Ascomycota</taxon>
        <taxon>Saccharomycotina</taxon>
        <taxon>Pichiomycetes</taxon>
        <taxon>Pichiales</taxon>
        <taxon>Pichiaceae</taxon>
        <taxon>Ambrosiozyma</taxon>
    </lineage>
</organism>
<name>A0ACB5UCP7_AMBMO</name>
<accession>A0ACB5UCP7</accession>
<proteinExistence type="predicted"/>
<dbReference type="Proteomes" id="UP001165064">
    <property type="component" value="Unassembled WGS sequence"/>
</dbReference>
<keyword evidence="2" id="KW-1185">Reference proteome</keyword>
<gene>
    <name evidence="1" type="ORF">Amon02_001334700</name>
</gene>
<dbReference type="EMBL" id="BSXS01017270">
    <property type="protein sequence ID" value="GMF08721.1"/>
    <property type="molecule type" value="Genomic_DNA"/>
</dbReference>
<evidence type="ECO:0000313" key="1">
    <source>
        <dbReference type="EMBL" id="GMF08721.1"/>
    </source>
</evidence>